<organism evidence="1">
    <name type="scientific">viral metagenome</name>
    <dbReference type="NCBI Taxonomy" id="1070528"/>
    <lineage>
        <taxon>unclassified sequences</taxon>
        <taxon>metagenomes</taxon>
        <taxon>organismal metagenomes</taxon>
    </lineage>
</organism>
<reference evidence="1" key="1">
    <citation type="submission" date="2020-03" db="EMBL/GenBank/DDBJ databases">
        <title>The deep terrestrial virosphere.</title>
        <authorList>
            <person name="Holmfeldt K."/>
            <person name="Nilsson E."/>
            <person name="Simone D."/>
            <person name="Lopez-Fernandez M."/>
            <person name="Wu X."/>
            <person name="de Brujin I."/>
            <person name="Lundin D."/>
            <person name="Andersson A."/>
            <person name="Bertilsson S."/>
            <person name="Dopson M."/>
        </authorList>
    </citation>
    <scope>NUCLEOTIDE SEQUENCE</scope>
    <source>
        <strain evidence="1">MM415B00562</strain>
    </source>
</reference>
<evidence type="ECO:0000313" key="1">
    <source>
        <dbReference type="EMBL" id="QJA63986.1"/>
    </source>
</evidence>
<dbReference type="EMBL" id="MT141510">
    <property type="protein sequence ID" value="QJA63986.1"/>
    <property type="molecule type" value="Genomic_DNA"/>
</dbReference>
<accession>A0A6M3J232</accession>
<name>A0A6M3J232_9ZZZZ</name>
<proteinExistence type="predicted"/>
<dbReference type="AlphaFoldDB" id="A0A6M3J232"/>
<sequence length="61" mass="7004">MTLRLDEFDHWAMEINGWMLVQVADATRCYLTPSGNMMVLTIQEGKIIYIGEYGKPPISVR</sequence>
<gene>
    <name evidence="1" type="ORF">MM415B00562_0020</name>
</gene>
<protein>
    <submittedName>
        <fullName evidence="1">Uncharacterized protein</fullName>
    </submittedName>
</protein>